<feature type="compositionally biased region" description="Basic and acidic residues" evidence="4">
    <location>
        <begin position="234"/>
        <end position="274"/>
    </location>
</feature>
<keyword evidence="7" id="KW-1185">Reference proteome</keyword>
<accession>A0AAV5S152</accession>
<evidence type="ECO:0000256" key="3">
    <source>
        <dbReference type="PROSITE-ProRule" id="PRU00117"/>
    </source>
</evidence>
<evidence type="ECO:0000256" key="1">
    <source>
        <dbReference type="ARBA" id="ARBA00022737"/>
    </source>
</evidence>
<evidence type="ECO:0000256" key="2">
    <source>
        <dbReference type="ARBA" id="ARBA00022884"/>
    </source>
</evidence>
<protein>
    <recommendedName>
        <fullName evidence="5">K Homology domain-containing protein</fullName>
    </recommendedName>
</protein>
<feature type="region of interest" description="Disordered" evidence="4">
    <location>
        <begin position="1"/>
        <end position="20"/>
    </location>
</feature>
<dbReference type="CDD" id="cd00105">
    <property type="entry name" value="KH-I"/>
    <property type="match status" value="1"/>
</dbReference>
<sequence length="390" mass="42209">MSDTDYDYDSDASAASSGVSRASGEHAVPSSLRTYLRFMVSLDECGRIFGPQGQFLRKVKSDNHVKIDVSEKRPGCSDRILTCAGTIADIAGAMRDLAALLVASQPREPADRKRYPFYFLNSFLAPPTLADFGGSVGDLRELADLRVILTNTQVSSVIGKQGRTIRQLAQECDVRIVASRNFLPDSDERVLQLQGPVDALGDAVMAVAKVVNSEINIDQITERHYEPHVLGQAPEERDRTHRPSTDEQRHDSAPRARNNRRDNNARDNTTRDSTAEFTATVMVPESLVGAMMGARGNRISNLRKYTHTRVDTGKPSGNGAGAGEFRHFVVSGDSLDNVKKAEGLLLANLENEVARREAAAAGAADAATASASASADVDMDIDDDTSSDEE</sequence>
<evidence type="ECO:0000313" key="7">
    <source>
        <dbReference type="Proteomes" id="UP001377567"/>
    </source>
</evidence>
<feature type="domain" description="K Homology" evidence="5">
    <location>
        <begin position="275"/>
        <end position="350"/>
    </location>
</feature>
<feature type="compositionally biased region" description="Acidic residues" evidence="4">
    <location>
        <begin position="1"/>
        <end position="10"/>
    </location>
</feature>
<dbReference type="PROSITE" id="PS50084">
    <property type="entry name" value="KH_TYPE_1"/>
    <property type="match status" value="3"/>
</dbReference>
<dbReference type="AlphaFoldDB" id="A0AAV5S152"/>
<dbReference type="SUPFAM" id="SSF54791">
    <property type="entry name" value="Eukaryotic type KH-domain (KH-domain type I)"/>
    <property type="match status" value="3"/>
</dbReference>
<reference evidence="6 7" key="1">
    <citation type="journal article" date="2023" name="Elife">
        <title>Identification of key yeast species and microbe-microbe interactions impacting larval growth of Drosophila in the wild.</title>
        <authorList>
            <person name="Mure A."/>
            <person name="Sugiura Y."/>
            <person name="Maeda R."/>
            <person name="Honda K."/>
            <person name="Sakurai N."/>
            <person name="Takahashi Y."/>
            <person name="Watada M."/>
            <person name="Katoh T."/>
            <person name="Gotoh A."/>
            <person name="Gotoh Y."/>
            <person name="Taniguchi I."/>
            <person name="Nakamura K."/>
            <person name="Hayashi T."/>
            <person name="Katayama T."/>
            <person name="Uemura T."/>
            <person name="Hattori Y."/>
        </authorList>
    </citation>
    <scope>NUCLEOTIDE SEQUENCE [LARGE SCALE GENOMIC DNA]</scope>
    <source>
        <strain evidence="6 7">KH-74</strain>
    </source>
</reference>
<dbReference type="PANTHER" id="PTHR10288">
    <property type="entry name" value="KH DOMAIN CONTAINING RNA BINDING PROTEIN"/>
    <property type="match status" value="1"/>
</dbReference>
<feature type="domain" description="K Homology" evidence="5">
    <location>
        <begin position="32"/>
        <end position="102"/>
    </location>
</feature>
<dbReference type="InterPro" id="IPR036612">
    <property type="entry name" value="KH_dom_type_1_sf"/>
</dbReference>
<proteinExistence type="predicted"/>
<feature type="compositionally biased region" description="Low complexity" evidence="4">
    <location>
        <begin position="359"/>
        <end position="376"/>
    </location>
</feature>
<dbReference type="InterPro" id="IPR004088">
    <property type="entry name" value="KH_dom_type_1"/>
</dbReference>
<dbReference type="Gene3D" id="3.30.1370.10">
    <property type="entry name" value="K Homology domain, type 1"/>
    <property type="match status" value="3"/>
</dbReference>
<dbReference type="InterPro" id="IPR004087">
    <property type="entry name" value="KH_dom"/>
</dbReference>
<organism evidence="6 7">
    <name type="scientific">Maudiozyma humilis</name>
    <name type="common">Sour dough yeast</name>
    <name type="synonym">Kazachstania humilis</name>
    <dbReference type="NCBI Taxonomy" id="51915"/>
    <lineage>
        <taxon>Eukaryota</taxon>
        <taxon>Fungi</taxon>
        <taxon>Dikarya</taxon>
        <taxon>Ascomycota</taxon>
        <taxon>Saccharomycotina</taxon>
        <taxon>Saccharomycetes</taxon>
        <taxon>Saccharomycetales</taxon>
        <taxon>Saccharomycetaceae</taxon>
        <taxon>Maudiozyma</taxon>
    </lineage>
</organism>
<dbReference type="SMART" id="SM00322">
    <property type="entry name" value="KH"/>
    <property type="match status" value="3"/>
</dbReference>
<feature type="compositionally biased region" description="Acidic residues" evidence="4">
    <location>
        <begin position="377"/>
        <end position="390"/>
    </location>
</feature>
<evidence type="ECO:0000313" key="6">
    <source>
        <dbReference type="EMBL" id="GMM57453.1"/>
    </source>
</evidence>
<feature type="region of interest" description="Disordered" evidence="4">
    <location>
        <begin position="222"/>
        <end position="278"/>
    </location>
</feature>
<dbReference type="GO" id="GO:0003723">
    <property type="term" value="F:RNA binding"/>
    <property type="evidence" value="ECO:0007669"/>
    <property type="project" value="UniProtKB-UniRule"/>
</dbReference>
<dbReference type="EMBL" id="BTGD01000013">
    <property type="protein sequence ID" value="GMM57453.1"/>
    <property type="molecule type" value="Genomic_DNA"/>
</dbReference>
<evidence type="ECO:0000259" key="5">
    <source>
        <dbReference type="SMART" id="SM00322"/>
    </source>
</evidence>
<keyword evidence="2 3" id="KW-0694">RNA-binding</keyword>
<name>A0AAV5S152_MAUHU</name>
<feature type="domain" description="K Homology" evidence="5">
    <location>
        <begin position="141"/>
        <end position="212"/>
    </location>
</feature>
<comment type="caution">
    <text evidence="6">The sequence shown here is derived from an EMBL/GenBank/DDBJ whole genome shotgun (WGS) entry which is preliminary data.</text>
</comment>
<evidence type="ECO:0000256" key="4">
    <source>
        <dbReference type="SAM" id="MobiDB-lite"/>
    </source>
</evidence>
<keyword evidence="1" id="KW-0677">Repeat</keyword>
<dbReference type="Pfam" id="PF00013">
    <property type="entry name" value="KH_1"/>
    <property type="match status" value="3"/>
</dbReference>
<gene>
    <name evidence="6" type="ORF">DAKH74_040690</name>
</gene>
<dbReference type="Proteomes" id="UP001377567">
    <property type="component" value="Unassembled WGS sequence"/>
</dbReference>
<feature type="region of interest" description="Disordered" evidence="4">
    <location>
        <begin position="358"/>
        <end position="390"/>
    </location>
</feature>